<dbReference type="Gene3D" id="2.130.10.30">
    <property type="entry name" value="Regulator of chromosome condensation 1/beta-lactamase-inhibitor protein II"/>
    <property type="match status" value="1"/>
</dbReference>
<dbReference type="EMBL" id="JAGTJJ010000103">
    <property type="protein sequence ID" value="MDC3989300.1"/>
    <property type="molecule type" value="Genomic_DNA"/>
</dbReference>
<name>A0A9X4B0B5_9BACT</name>
<dbReference type="AlphaFoldDB" id="A0A9X4B0B5"/>
<comment type="caution">
    <text evidence="1">The sequence shown here is derived from an EMBL/GenBank/DDBJ whole genome shotgun (WGS) entry which is preliminary data.</text>
</comment>
<organism evidence="1 2">
    <name type="scientific">Polyangium jinanense</name>
    <dbReference type="NCBI Taxonomy" id="2829994"/>
    <lineage>
        <taxon>Bacteria</taxon>
        <taxon>Pseudomonadati</taxon>
        <taxon>Myxococcota</taxon>
        <taxon>Polyangia</taxon>
        <taxon>Polyangiales</taxon>
        <taxon>Polyangiaceae</taxon>
        <taxon>Polyangium</taxon>
    </lineage>
</organism>
<keyword evidence="2" id="KW-1185">Reference proteome</keyword>
<accession>A0A9X4B0B5</accession>
<evidence type="ECO:0000313" key="2">
    <source>
        <dbReference type="Proteomes" id="UP001151081"/>
    </source>
</evidence>
<proteinExistence type="predicted"/>
<protein>
    <submittedName>
        <fullName evidence="1">Uncharacterized protein</fullName>
    </submittedName>
</protein>
<sequence length="120" mass="13370">MDLGQITVCGLLEGGDVRCGFFNKVSRCNREKKVPSISGAVAIEASADSMCVFQGPDRHVTCFHDHRFDEDQDFAQQAPRPKATEMDDEHLWCWGHDKGGQLGTGRLAMSYRAVRAEVLR</sequence>
<dbReference type="InterPro" id="IPR009091">
    <property type="entry name" value="RCC1/BLIP-II"/>
</dbReference>
<evidence type="ECO:0000313" key="1">
    <source>
        <dbReference type="EMBL" id="MDC3989300.1"/>
    </source>
</evidence>
<dbReference type="Proteomes" id="UP001151081">
    <property type="component" value="Unassembled WGS sequence"/>
</dbReference>
<dbReference type="RefSeq" id="WP_272428355.1">
    <property type="nucleotide sequence ID" value="NZ_JAGTJJ010000103.1"/>
</dbReference>
<reference evidence="1 2" key="1">
    <citation type="submission" date="2021-04" db="EMBL/GenBank/DDBJ databases">
        <title>Genome analysis of Polyangium sp.</title>
        <authorList>
            <person name="Li Y."/>
            <person name="Wang J."/>
        </authorList>
    </citation>
    <scope>NUCLEOTIDE SEQUENCE [LARGE SCALE GENOMIC DNA]</scope>
    <source>
        <strain evidence="1 2">SDU14</strain>
    </source>
</reference>
<gene>
    <name evidence="1" type="ORF">KEG57_53045</name>
</gene>